<reference evidence="1 2" key="1">
    <citation type="journal article" date="2008" name="J. Bacteriol.">
        <title>The genome of Heliobacterium modesticaldum, a phototrophic representative of the Firmicutes containing the simplest photosynthetic apparatus.</title>
        <authorList>
            <person name="Sattley W.M."/>
            <person name="Madigan M.T."/>
            <person name="Swingley W.D."/>
            <person name="Cheung P.C."/>
            <person name="Clocksin K.M."/>
            <person name="Conrad A.L."/>
            <person name="Dejesa L.C."/>
            <person name="Honchak B.M."/>
            <person name="Jung D.O."/>
            <person name="Karbach L.E."/>
            <person name="Kurdoglu A."/>
            <person name="Lahiri S."/>
            <person name="Mastrian S.D."/>
            <person name="Page L.E."/>
            <person name="Taylor H.L."/>
            <person name="Wang Z.T."/>
            <person name="Raymond J."/>
            <person name="Chen M."/>
            <person name="Blankenship R.E."/>
            <person name="Touchman J.W."/>
        </authorList>
    </citation>
    <scope>NUCLEOTIDE SEQUENCE [LARGE SCALE GENOMIC DNA]</scope>
    <source>
        <strain evidence="2">ATCC 51547 / Ice1</strain>
    </source>
</reference>
<name>B0TAJ4_HELMI</name>
<evidence type="ECO:0000313" key="2">
    <source>
        <dbReference type="Proteomes" id="UP000008550"/>
    </source>
</evidence>
<dbReference type="HOGENOM" id="CLU_3217065_0_0_9"/>
<dbReference type="AlphaFoldDB" id="B0TAJ4"/>
<organism evidence="1 2">
    <name type="scientific">Heliobacterium modesticaldum (strain ATCC 51547 / Ice1)</name>
    <dbReference type="NCBI Taxonomy" id="498761"/>
    <lineage>
        <taxon>Bacteria</taxon>
        <taxon>Bacillati</taxon>
        <taxon>Bacillota</taxon>
        <taxon>Clostridia</taxon>
        <taxon>Eubacteriales</taxon>
        <taxon>Heliobacteriaceae</taxon>
        <taxon>Heliomicrobium</taxon>
    </lineage>
</organism>
<accession>B0TAJ4</accession>
<dbReference type="Proteomes" id="UP000008550">
    <property type="component" value="Chromosome"/>
</dbReference>
<protein>
    <submittedName>
        <fullName evidence="1">Uncharacterized protein</fullName>
    </submittedName>
</protein>
<dbReference type="KEGG" id="hmo:HM1_2496"/>
<sequence>MNSPLTLVPILLHVYGREGRTMNDKNACPEKFFRTGIDHLGSLV</sequence>
<keyword evidence="2" id="KW-1185">Reference proteome</keyword>
<evidence type="ECO:0000313" key="1">
    <source>
        <dbReference type="EMBL" id="ABZ85044.1"/>
    </source>
</evidence>
<dbReference type="EMBL" id="CP000930">
    <property type="protein sequence ID" value="ABZ85044.1"/>
    <property type="molecule type" value="Genomic_DNA"/>
</dbReference>
<proteinExistence type="predicted"/>
<gene>
    <name evidence="1" type="ORF">HM1_2496</name>
</gene>